<feature type="domain" description="HPt" evidence="2">
    <location>
        <begin position="66"/>
        <end position="119"/>
    </location>
</feature>
<dbReference type="EMBL" id="JAPEVI010000003">
    <property type="protein sequence ID" value="MCX2722323.1"/>
    <property type="molecule type" value="Genomic_DNA"/>
</dbReference>
<evidence type="ECO:0000313" key="3">
    <source>
        <dbReference type="EMBL" id="MCX2722323.1"/>
    </source>
</evidence>
<dbReference type="Pfam" id="PF01627">
    <property type="entry name" value="Hpt"/>
    <property type="match status" value="1"/>
</dbReference>
<evidence type="ECO:0000313" key="4">
    <source>
        <dbReference type="Proteomes" id="UP001300261"/>
    </source>
</evidence>
<proteinExistence type="predicted"/>
<dbReference type="CDD" id="cd00088">
    <property type="entry name" value="HPT"/>
    <property type="match status" value="1"/>
</dbReference>
<evidence type="ECO:0000256" key="1">
    <source>
        <dbReference type="ARBA" id="ARBA00023012"/>
    </source>
</evidence>
<evidence type="ECO:0000259" key="2">
    <source>
        <dbReference type="Pfam" id="PF01627"/>
    </source>
</evidence>
<comment type="caution">
    <text evidence="3">The sequence shown here is derived from an EMBL/GenBank/DDBJ whole genome shotgun (WGS) entry which is preliminary data.</text>
</comment>
<name>A0ABT3QZD8_9HYPH</name>
<organism evidence="3 4">
    <name type="scientific">Roseibium salinum</name>
    <dbReference type="NCBI Taxonomy" id="1604349"/>
    <lineage>
        <taxon>Bacteria</taxon>
        <taxon>Pseudomonadati</taxon>
        <taxon>Pseudomonadota</taxon>
        <taxon>Alphaproteobacteria</taxon>
        <taxon>Hyphomicrobiales</taxon>
        <taxon>Stappiaceae</taxon>
        <taxon>Roseibium</taxon>
    </lineage>
</organism>
<dbReference type="InterPro" id="IPR008207">
    <property type="entry name" value="Sig_transdc_His_kin_Hpt_dom"/>
</dbReference>
<keyword evidence="4" id="KW-1185">Reference proteome</keyword>
<dbReference type="Proteomes" id="UP001300261">
    <property type="component" value="Unassembled WGS sequence"/>
</dbReference>
<keyword evidence="1" id="KW-0902">Two-component regulatory system</keyword>
<dbReference type="Gene3D" id="1.20.120.160">
    <property type="entry name" value="HPT domain"/>
    <property type="match status" value="1"/>
</dbReference>
<reference evidence="3 4" key="1">
    <citation type="journal article" date="2016" name="Int. J. Syst. Evol. Microbiol.">
        <title>Labrenzia salina sp. nov., isolated from the rhizosphere of the halophyte Arthrocnemum macrostachyum.</title>
        <authorList>
            <person name="Camacho M."/>
            <person name="Redondo-Gomez S."/>
            <person name="Rodriguez-Llorente I."/>
            <person name="Rohde M."/>
            <person name="Sproer C."/>
            <person name="Schumann P."/>
            <person name="Klenk H.P."/>
            <person name="Montero-Calasanz M.D.C."/>
        </authorList>
    </citation>
    <scope>NUCLEOTIDE SEQUENCE [LARGE SCALE GENOMIC DNA]</scope>
    <source>
        <strain evidence="3 4">DSM 29163</strain>
    </source>
</reference>
<protein>
    <submittedName>
        <fullName evidence="3">Hpt domain-containing protein</fullName>
    </submittedName>
</protein>
<sequence length="174" mass="19210">MTDTAKDQEYEILSPPSDLRRKVRELTPREAKKFDPVKAAEAALQRLSKNFGTWMDNETRDLMSAWEAVRNEGLTEETLATLFRAAHNIKGQALTLGFPLVGQVAANLCHLIETVPGPESLPLGLIGRHVEAIRAMVMEGAKDDANKTGVKLLETLQGVTDEYLAQFPPEPEEA</sequence>
<accession>A0ABT3QZD8</accession>
<dbReference type="SUPFAM" id="SSF47226">
    <property type="entry name" value="Histidine-containing phosphotransfer domain, HPT domain"/>
    <property type="match status" value="1"/>
</dbReference>
<dbReference type="InterPro" id="IPR036641">
    <property type="entry name" value="HPT_dom_sf"/>
</dbReference>
<gene>
    <name evidence="3" type="ORF">ON753_07880</name>
</gene>
<dbReference type="RefSeq" id="WP_265962015.1">
    <property type="nucleotide sequence ID" value="NZ_JAPEVI010000003.1"/>
</dbReference>